<dbReference type="Proteomes" id="UP000285138">
    <property type="component" value="Unassembled WGS sequence"/>
</dbReference>
<keyword evidence="4" id="KW-0694">RNA-binding</keyword>
<dbReference type="InterPro" id="IPR003732">
    <property type="entry name" value="Daa-tRNA_deacyls_DTD"/>
</dbReference>
<reference evidence="5 6" key="1">
    <citation type="submission" date="2018-08" db="EMBL/GenBank/DDBJ databases">
        <title>The metabolism and importance of syntrophic acetate oxidation coupled to methane or sulfide production in haloalkaline environments.</title>
        <authorList>
            <person name="Timmers P.H.A."/>
            <person name="Vavourakis C.D."/>
            <person name="Sorokin D.Y."/>
            <person name="Sinninghe Damste J.S."/>
            <person name="Muyzer G."/>
            <person name="Stams A.J.M."/>
            <person name="Plugge C.M."/>
        </authorList>
    </citation>
    <scope>NUCLEOTIDE SEQUENCE [LARGE SCALE GENOMIC DNA]</scope>
    <source>
        <strain evidence="5">MSAO_Bac1</strain>
    </source>
</reference>
<keyword evidence="3 4" id="KW-0378">Hydrolase</keyword>
<dbReference type="Pfam" id="PF02580">
    <property type="entry name" value="Tyr_Deacylase"/>
    <property type="match status" value="1"/>
</dbReference>
<comment type="subunit">
    <text evidence="4">Homodimer.</text>
</comment>
<dbReference type="GO" id="GO:0051500">
    <property type="term" value="F:D-tyrosyl-tRNA(Tyr) deacylase activity"/>
    <property type="evidence" value="ECO:0007669"/>
    <property type="project" value="TreeGrafter"/>
</dbReference>
<comment type="domain">
    <text evidence="4">A Gly-cisPro motif from one monomer fits into the active site of the other monomer to allow specific chiral rejection of L-amino acids.</text>
</comment>
<dbReference type="GO" id="GO:0019478">
    <property type="term" value="P:D-amino acid catabolic process"/>
    <property type="evidence" value="ECO:0007669"/>
    <property type="project" value="UniProtKB-UniRule"/>
</dbReference>
<dbReference type="NCBIfam" id="TIGR00256">
    <property type="entry name" value="D-aminoacyl-tRNA deacylase"/>
    <property type="match status" value="1"/>
</dbReference>
<evidence type="ECO:0000256" key="3">
    <source>
        <dbReference type="ARBA" id="ARBA00022801"/>
    </source>
</evidence>
<protein>
    <recommendedName>
        <fullName evidence="4">D-aminoacyl-tRNA deacylase</fullName>
        <shortName evidence="4">DTD</shortName>
        <ecNumber evidence="4">3.1.1.96</ecNumber>
    </recommendedName>
    <alternativeName>
        <fullName evidence="4">Gly-tRNA(Ala) deacylase</fullName>
        <ecNumber evidence="4">3.1.1.-</ecNumber>
    </alternativeName>
</protein>
<dbReference type="PANTHER" id="PTHR10472:SF5">
    <property type="entry name" value="D-AMINOACYL-TRNA DEACYLASE 1"/>
    <property type="match status" value="1"/>
</dbReference>
<dbReference type="AlphaFoldDB" id="A0A424Y8Y6"/>
<dbReference type="EMBL" id="QZAA01000299">
    <property type="protein sequence ID" value="RQD72726.1"/>
    <property type="molecule type" value="Genomic_DNA"/>
</dbReference>
<comment type="function">
    <text evidence="4">An aminoacyl-tRNA editing enzyme that deacylates mischarged D-aminoacyl-tRNAs. Also deacylates mischarged glycyl-tRNA(Ala), protecting cells against glycine mischarging by AlaRS. Acts via tRNA-based rather than protein-based catalysis; rejects L-amino acids rather than detecting D-amino acids in the active site. By recycling D-aminoacyl-tRNA to D-amino acids and free tRNA molecules, this enzyme counteracts the toxicity associated with the formation of D-aminoacyl-tRNA entities in vivo and helps enforce protein L-homochirality.</text>
</comment>
<dbReference type="GO" id="GO:0106026">
    <property type="term" value="F:Gly-tRNA(Ala) deacylase activity"/>
    <property type="evidence" value="ECO:0007669"/>
    <property type="project" value="UniProtKB-UniRule"/>
</dbReference>
<keyword evidence="2 4" id="KW-0820">tRNA-binding</keyword>
<proteinExistence type="inferred from homology"/>
<dbReference type="HAMAP" id="MF_00518">
    <property type="entry name" value="Deacylase_Dtd"/>
    <property type="match status" value="1"/>
</dbReference>
<evidence type="ECO:0000256" key="1">
    <source>
        <dbReference type="ARBA" id="ARBA00009673"/>
    </source>
</evidence>
<name>A0A424Y8Y6_9FIRM</name>
<dbReference type="PANTHER" id="PTHR10472">
    <property type="entry name" value="D-TYROSYL-TRNA TYR DEACYLASE"/>
    <property type="match status" value="1"/>
</dbReference>
<evidence type="ECO:0000256" key="2">
    <source>
        <dbReference type="ARBA" id="ARBA00022555"/>
    </source>
</evidence>
<sequence length="149" mass="16828">MRAVVQRVKRGQVTVNDRQVGSINKGVVVLLGVGKEDDIDDAKYMADKITNLRIFEDEEGKMNLSLRDIEGKALVVSQFTLYGDCRKGRRPSFYDAAPPEQAEELYQKFCKNMEEKGIKVEQGEFQAMMVVEIINDGPVTFMLDSGKLF</sequence>
<evidence type="ECO:0000256" key="4">
    <source>
        <dbReference type="HAMAP-Rule" id="MF_00518"/>
    </source>
</evidence>
<comment type="caution">
    <text evidence="5">The sequence shown here is derived from an EMBL/GenBank/DDBJ whole genome shotgun (WGS) entry which is preliminary data.</text>
</comment>
<evidence type="ECO:0000313" key="5">
    <source>
        <dbReference type="EMBL" id="RQD72726.1"/>
    </source>
</evidence>
<dbReference type="SUPFAM" id="SSF69500">
    <property type="entry name" value="DTD-like"/>
    <property type="match status" value="1"/>
</dbReference>
<dbReference type="EC" id="3.1.1.96" evidence="4"/>
<gene>
    <name evidence="4" type="primary">dtd</name>
    <name evidence="5" type="ORF">D5R97_10555</name>
</gene>
<keyword evidence="4" id="KW-0963">Cytoplasm</keyword>
<comment type="similarity">
    <text evidence="1 4">Belongs to the DTD family.</text>
</comment>
<accession>A0A424Y8Y6</accession>
<dbReference type="EC" id="3.1.1.-" evidence="4"/>
<comment type="catalytic activity">
    <reaction evidence="4">
        <text>a D-aminoacyl-tRNA + H2O = a tRNA + a D-alpha-amino acid + H(+)</text>
        <dbReference type="Rhea" id="RHEA:13953"/>
        <dbReference type="Rhea" id="RHEA-COMP:10123"/>
        <dbReference type="Rhea" id="RHEA-COMP:10124"/>
        <dbReference type="ChEBI" id="CHEBI:15377"/>
        <dbReference type="ChEBI" id="CHEBI:15378"/>
        <dbReference type="ChEBI" id="CHEBI:59871"/>
        <dbReference type="ChEBI" id="CHEBI:78442"/>
        <dbReference type="ChEBI" id="CHEBI:79333"/>
        <dbReference type="EC" id="3.1.1.96"/>
    </reaction>
</comment>
<dbReference type="CDD" id="cd00563">
    <property type="entry name" value="Dtyr_deacylase"/>
    <property type="match status" value="1"/>
</dbReference>
<comment type="catalytic activity">
    <reaction evidence="4">
        <text>glycyl-tRNA(Ala) + H2O = tRNA(Ala) + glycine + H(+)</text>
        <dbReference type="Rhea" id="RHEA:53744"/>
        <dbReference type="Rhea" id="RHEA-COMP:9657"/>
        <dbReference type="Rhea" id="RHEA-COMP:13640"/>
        <dbReference type="ChEBI" id="CHEBI:15377"/>
        <dbReference type="ChEBI" id="CHEBI:15378"/>
        <dbReference type="ChEBI" id="CHEBI:57305"/>
        <dbReference type="ChEBI" id="CHEBI:78442"/>
        <dbReference type="ChEBI" id="CHEBI:78522"/>
    </reaction>
</comment>
<dbReference type="GO" id="GO:0000049">
    <property type="term" value="F:tRNA binding"/>
    <property type="evidence" value="ECO:0007669"/>
    <property type="project" value="UniProtKB-UniRule"/>
</dbReference>
<feature type="short sequence motif" description="Gly-cisPro motif, important for rejection of L-amino acids" evidence="4">
    <location>
        <begin position="137"/>
        <end position="138"/>
    </location>
</feature>
<dbReference type="InterPro" id="IPR023509">
    <property type="entry name" value="DTD-like_sf"/>
</dbReference>
<dbReference type="FunFam" id="3.50.80.10:FF:000001">
    <property type="entry name" value="D-aminoacyl-tRNA deacylase"/>
    <property type="match status" value="1"/>
</dbReference>
<comment type="subcellular location">
    <subcellularLocation>
        <location evidence="4">Cytoplasm</location>
    </subcellularLocation>
</comment>
<dbReference type="GO" id="GO:0043908">
    <property type="term" value="F:Ser(Gly)-tRNA(Ala) hydrolase activity"/>
    <property type="evidence" value="ECO:0007669"/>
    <property type="project" value="UniProtKB-UniRule"/>
</dbReference>
<dbReference type="GO" id="GO:0005737">
    <property type="term" value="C:cytoplasm"/>
    <property type="evidence" value="ECO:0007669"/>
    <property type="project" value="UniProtKB-SubCell"/>
</dbReference>
<dbReference type="Gene3D" id="3.50.80.10">
    <property type="entry name" value="D-tyrosyl-tRNA(Tyr) deacylase"/>
    <property type="match status" value="1"/>
</dbReference>
<organism evidence="5 6">
    <name type="scientific">Candidatus Syntrophonatronum acetioxidans</name>
    <dbReference type="NCBI Taxonomy" id="1795816"/>
    <lineage>
        <taxon>Bacteria</taxon>
        <taxon>Bacillati</taxon>
        <taxon>Bacillota</taxon>
        <taxon>Clostridia</taxon>
        <taxon>Eubacteriales</taxon>
        <taxon>Syntrophomonadaceae</taxon>
        <taxon>Candidatus Syntrophonatronum</taxon>
    </lineage>
</organism>
<evidence type="ECO:0000313" key="6">
    <source>
        <dbReference type="Proteomes" id="UP000285138"/>
    </source>
</evidence>